<dbReference type="OrthoDB" id="37659at2759"/>
<dbReference type="InterPro" id="IPR020904">
    <property type="entry name" value="Sc_DH/Rdtase_CS"/>
</dbReference>
<evidence type="ECO:0000313" key="4">
    <source>
        <dbReference type="EMBL" id="KIW87794.1"/>
    </source>
</evidence>
<dbReference type="PRINTS" id="PR00081">
    <property type="entry name" value="GDHRDH"/>
</dbReference>
<dbReference type="SUPFAM" id="SSF51735">
    <property type="entry name" value="NAD(P)-binding Rossmann-fold domains"/>
    <property type="match status" value="1"/>
</dbReference>
<dbReference type="GO" id="GO:0016616">
    <property type="term" value="F:oxidoreductase activity, acting on the CH-OH group of donors, NAD or NADP as acceptor"/>
    <property type="evidence" value="ECO:0007669"/>
    <property type="project" value="TreeGrafter"/>
</dbReference>
<dbReference type="Proteomes" id="UP000053789">
    <property type="component" value="Unassembled WGS sequence"/>
</dbReference>
<reference evidence="4" key="1">
    <citation type="submission" date="2015-01" db="EMBL/GenBank/DDBJ databases">
        <title>The Genome Sequence of Cladophialophora bantiana CBS 173.52.</title>
        <authorList>
            <consortium name="The Broad Institute Genomics Platform"/>
            <person name="Cuomo C."/>
            <person name="de Hoog S."/>
            <person name="Gorbushina A."/>
            <person name="Stielow B."/>
            <person name="Teixiera M."/>
            <person name="Abouelleil A."/>
            <person name="Chapman S.B."/>
            <person name="Priest M."/>
            <person name="Young S.K."/>
            <person name="Wortman J."/>
            <person name="Nusbaum C."/>
            <person name="Birren B."/>
        </authorList>
    </citation>
    <scope>NUCLEOTIDE SEQUENCE [LARGE SCALE GENOMIC DNA]</scope>
    <source>
        <strain evidence="4">CBS 173.52</strain>
    </source>
</reference>
<dbReference type="RefSeq" id="XP_016614463.1">
    <property type="nucleotide sequence ID" value="XM_016769479.1"/>
</dbReference>
<sequence length="298" mass="32142">MAKIEVRLDVLTKLKGKTVLITGGSNGIGRQTVLMLHGLGADVVVGDLDVARGESLVKEIGGNGFFQKTDITNWESLRGLFGVAKSKYGSIDVVMANAGAPERPPFLFDESCDGNGLLKEPDLSIININLNGVIRTAKLALHYFARNPIPGGVLVITGSAASYFASPPIVRYCAAKHALLGLVRSTAAMTKPANVRVNLVAPWMTETEFSSEASEIWGSMPINTAREVAEALCVAAADDTLHGRALYVAKEIVDFELPLYKAQEDWMTLKQATWFEQGRERLALGMKLPGAHYLKDAV</sequence>
<keyword evidence="3" id="KW-0560">Oxidoreductase</keyword>
<dbReference type="InterPro" id="IPR002347">
    <property type="entry name" value="SDR_fam"/>
</dbReference>
<dbReference type="GO" id="GO:0005737">
    <property type="term" value="C:cytoplasm"/>
    <property type="evidence" value="ECO:0007669"/>
    <property type="project" value="TreeGrafter"/>
</dbReference>
<name>A0A0D2HTM6_CLAB1</name>
<dbReference type="PANTHER" id="PTHR44229:SF4">
    <property type="entry name" value="15-HYDROXYPROSTAGLANDIN DEHYDROGENASE [NAD(+)]"/>
    <property type="match status" value="1"/>
</dbReference>
<dbReference type="AlphaFoldDB" id="A0A0D2HTM6"/>
<protein>
    <submittedName>
        <fullName evidence="4">Uncharacterized protein</fullName>
    </submittedName>
</protein>
<dbReference type="InterPro" id="IPR036291">
    <property type="entry name" value="NAD(P)-bd_dom_sf"/>
</dbReference>
<dbReference type="Gene3D" id="3.40.50.720">
    <property type="entry name" value="NAD(P)-binding Rossmann-like Domain"/>
    <property type="match status" value="1"/>
</dbReference>
<gene>
    <name evidence="4" type="ORF">Z519_11768</name>
</gene>
<dbReference type="HOGENOM" id="CLU_010194_13_1_1"/>
<evidence type="ECO:0000256" key="3">
    <source>
        <dbReference type="ARBA" id="ARBA00023002"/>
    </source>
</evidence>
<keyword evidence="2" id="KW-0521">NADP</keyword>
<dbReference type="VEuPathDB" id="FungiDB:Z519_11768"/>
<comment type="similarity">
    <text evidence="1">Belongs to the short-chain dehydrogenases/reductases (SDR) family.</text>
</comment>
<proteinExistence type="inferred from homology"/>
<organism evidence="4 5">
    <name type="scientific">Cladophialophora bantiana (strain ATCC 10958 / CBS 173.52 / CDC B-1940 / NIH 8579)</name>
    <name type="common">Xylohypha bantiana</name>
    <dbReference type="NCBI Taxonomy" id="1442370"/>
    <lineage>
        <taxon>Eukaryota</taxon>
        <taxon>Fungi</taxon>
        <taxon>Dikarya</taxon>
        <taxon>Ascomycota</taxon>
        <taxon>Pezizomycotina</taxon>
        <taxon>Eurotiomycetes</taxon>
        <taxon>Chaetothyriomycetidae</taxon>
        <taxon>Chaetothyriales</taxon>
        <taxon>Herpotrichiellaceae</taxon>
        <taxon>Cladophialophora</taxon>
    </lineage>
</organism>
<dbReference type="PROSITE" id="PS00061">
    <property type="entry name" value="ADH_SHORT"/>
    <property type="match status" value="1"/>
</dbReference>
<dbReference type="PANTHER" id="PTHR44229">
    <property type="entry name" value="15-HYDROXYPROSTAGLANDIN DEHYDROGENASE [NAD(+)]"/>
    <property type="match status" value="1"/>
</dbReference>
<evidence type="ECO:0000313" key="5">
    <source>
        <dbReference type="Proteomes" id="UP000053789"/>
    </source>
</evidence>
<dbReference type="EMBL" id="KN847002">
    <property type="protein sequence ID" value="KIW87794.1"/>
    <property type="molecule type" value="Genomic_DNA"/>
</dbReference>
<dbReference type="Pfam" id="PF00106">
    <property type="entry name" value="adh_short"/>
    <property type="match status" value="1"/>
</dbReference>
<keyword evidence="5" id="KW-1185">Reference proteome</keyword>
<evidence type="ECO:0000256" key="2">
    <source>
        <dbReference type="ARBA" id="ARBA00022857"/>
    </source>
</evidence>
<evidence type="ECO:0000256" key="1">
    <source>
        <dbReference type="ARBA" id="ARBA00006484"/>
    </source>
</evidence>
<accession>A0A0D2HTM6</accession>
<dbReference type="GeneID" id="27704696"/>